<keyword evidence="5" id="KW-0378">Hydrolase</keyword>
<dbReference type="GO" id="GO:0004000">
    <property type="term" value="F:adenosine deaminase activity"/>
    <property type="evidence" value="ECO:0007669"/>
    <property type="project" value="TreeGrafter"/>
</dbReference>
<dbReference type="GO" id="GO:0009897">
    <property type="term" value="C:external side of plasma membrane"/>
    <property type="evidence" value="ECO:0007669"/>
    <property type="project" value="TreeGrafter"/>
</dbReference>
<dbReference type="InterPro" id="IPR006330">
    <property type="entry name" value="Ado/ade_deaminase"/>
</dbReference>
<dbReference type="Pfam" id="PF00962">
    <property type="entry name" value="A_deaminase"/>
    <property type="match status" value="1"/>
</dbReference>
<dbReference type="GO" id="GO:0060169">
    <property type="term" value="P:negative regulation of adenosine receptor signaling pathway"/>
    <property type="evidence" value="ECO:0007669"/>
    <property type="project" value="TreeGrafter"/>
</dbReference>
<comment type="similarity">
    <text evidence="2">Belongs to the metallo-dependent hydrolases superfamily. Adenosine and AMP deaminases family.</text>
</comment>
<dbReference type="GO" id="GO:0005829">
    <property type="term" value="C:cytosol"/>
    <property type="evidence" value="ECO:0007669"/>
    <property type="project" value="TreeGrafter"/>
</dbReference>
<dbReference type="PANTHER" id="PTHR11409">
    <property type="entry name" value="ADENOSINE DEAMINASE"/>
    <property type="match status" value="1"/>
</dbReference>
<dbReference type="PANTHER" id="PTHR11409:SF43">
    <property type="entry name" value="ADENOSINE DEAMINASE"/>
    <property type="match status" value="1"/>
</dbReference>
<proteinExistence type="inferred from homology"/>
<dbReference type="EC" id="3.5.4.4" evidence="3"/>
<evidence type="ECO:0000256" key="2">
    <source>
        <dbReference type="ARBA" id="ARBA00006676"/>
    </source>
</evidence>
<dbReference type="Gene3D" id="3.20.20.140">
    <property type="entry name" value="Metal-dependent hydrolases"/>
    <property type="match status" value="1"/>
</dbReference>
<evidence type="ECO:0000256" key="4">
    <source>
        <dbReference type="ARBA" id="ARBA00022723"/>
    </source>
</evidence>
<evidence type="ECO:0000256" key="5">
    <source>
        <dbReference type="ARBA" id="ARBA00022801"/>
    </source>
</evidence>
<dbReference type="AlphaFoldDB" id="A0A1I7V057"/>
<evidence type="ECO:0000259" key="7">
    <source>
        <dbReference type="Pfam" id="PF00962"/>
    </source>
</evidence>
<evidence type="ECO:0000256" key="6">
    <source>
        <dbReference type="ARBA" id="ARBA00022833"/>
    </source>
</evidence>
<comment type="cofactor">
    <cofactor evidence="1">
        <name>Zn(2+)</name>
        <dbReference type="ChEBI" id="CHEBI:29105"/>
    </cofactor>
</comment>
<dbReference type="FunFam" id="3.20.20.140:FF:000057">
    <property type="entry name" value="Adenosine deaminase"/>
    <property type="match status" value="1"/>
</dbReference>
<reference evidence="9" key="1">
    <citation type="submission" date="2016-11" db="UniProtKB">
        <authorList>
            <consortium name="WormBaseParasite"/>
        </authorList>
    </citation>
    <scope>IDENTIFICATION</scope>
</reference>
<dbReference type="InterPro" id="IPR032466">
    <property type="entry name" value="Metal_Hydrolase"/>
</dbReference>
<accession>A0A1I7V057</accession>
<feature type="domain" description="Adenosine deaminase" evidence="7">
    <location>
        <begin position="29"/>
        <end position="362"/>
    </location>
</feature>
<name>A0A1I7V057_9PELO</name>
<keyword evidence="6" id="KW-0862">Zinc</keyword>
<evidence type="ECO:0000256" key="3">
    <source>
        <dbReference type="ARBA" id="ARBA00012784"/>
    </source>
</evidence>
<dbReference type="Proteomes" id="UP000095282">
    <property type="component" value="Unplaced"/>
</dbReference>
<organism evidence="8 9">
    <name type="scientific">Caenorhabditis tropicalis</name>
    <dbReference type="NCBI Taxonomy" id="1561998"/>
    <lineage>
        <taxon>Eukaryota</taxon>
        <taxon>Metazoa</taxon>
        <taxon>Ecdysozoa</taxon>
        <taxon>Nematoda</taxon>
        <taxon>Chromadorea</taxon>
        <taxon>Rhabditida</taxon>
        <taxon>Rhabditina</taxon>
        <taxon>Rhabditomorpha</taxon>
        <taxon>Rhabditoidea</taxon>
        <taxon>Rhabditidae</taxon>
        <taxon>Peloderinae</taxon>
        <taxon>Caenorhabditis</taxon>
    </lineage>
</organism>
<dbReference type="GO" id="GO:0006154">
    <property type="term" value="P:adenosine catabolic process"/>
    <property type="evidence" value="ECO:0007669"/>
    <property type="project" value="TreeGrafter"/>
</dbReference>
<evidence type="ECO:0000313" key="9">
    <source>
        <dbReference type="WBParaSite" id="Csp11.Scaffold630.g21080.t2"/>
    </source>
</evidence>
<dbReference type="GO" id="GO:0046872">
    <property type="term" value="F:metal ion binding"/>
    <property type="evidence" value="ECO:0007669"/>
    <property type="project" value="UniProtKB-KW"/>
</dbReference>
<dbReference type="NCBIfam" id="TIGR01430">
    <property type="entry name" value="aden_deam"/>
    <property type="match status" value="1"/>
</dbReference>
<sequence>MMLLALSDPTLSVSCPEVTTEMHERLNFPKVELHLHLDGAARFDTLLELSQEKGISLAGAKTVDELKKVLVTHEPANLSKVLEAFEIFLPVIRGDLTAIERVAYELCEDQHHNGVVYFEGRYSPHLLLCNDYPEVTAAHVVAAVKKGFDRGEKQFGIKARSILCCIRGLDKKFPQLILDLATDLKQLGVVAIDVAGSAHGADEQYEPEVVAAFKEAFKRGIHRTVHAGESGGPKEVQKAIEDMHAERIGHGYRVMKDEQMYIDNFVNSKSVHLEACPYSSVMTGAVPLDWKNHPISRWAKDDVNFSISRDDPTCFDNSMLSELTLAHKQVGLDVHQLWKAQLNAAHSCFLPEDEKAELVKLIESGEPPRQ</sequence>
<protein>
    <recommendedName>
        <fullName evidence="3">adenosine deaminase</fullName>
        <ecNumber evidence="3">3.5.4.4</ecNumber>
    </recommendedName>
</protein>
<keyword evidence="4" id="KW-0479">Metal-binding</keyword>
<keyword evidence="8" id="KW-1185">Reference proteome</keyword>
<evidence type="ECO:0000256" key="1">
    <source>
        <dbReference type="ARBA" id="ARBA00001947"/>
    </source>
</evidence>
<dbReference type="GO" id="GO:0043103">
    <property type="term" value="P:hypoxanthine salvage"/>
    <property type="evidence" value="ECO:0007669"/>
    <property type="project" value="TreeGrafter"/>
</dbReference>
<dbReference type="SUPFAM" id="SSF51556">
    <property type="entry name" value="Metallo-dependent hydrolases"/>
    <property type="match status" value="1"/>
</dbReference>
<dbReference type="GO" id="GO:0046103">
    <property type="term" value="P:inosine biosynthetic process"/>
    <property type="evidence" value="ECO:0007669"/>
    <property type="project" value="TreeGrafter"/>
</dbReference>
<dbReference type="WBParaSite" id="Csp11.Scaffold630.g21080.t2">
    <property type="protein sequence ID" value="Csp11.Scaffold630.g21080.t2"/>
    <property type="gene ID" value="Csp11.Scaffold630.g21080"/>
</dbReference>
<dbReference type="STRING" id="1561998.A0A1I7V057"/>
<dbReference type="InterPro" id="IPR001365">
    <property type="entry name" value="A_deaminase_dom"/>
</dbReference>
<evidence type="ECO:0000313" key="8">
    <source>
        <dbReference type="Proteomes" id="UP000095282"/>
    </source>
</evidence>